<keyword evidence="3" id="KW-0256">Endoplasmic reticulum</keyword>
<dbReference type="EMBL" id="CAKLBC010001797">
    <property type="protein sequence ID" value="CAH0493602.1"/>
    <property type="molecule type" value="Genomic_DNA"/>
</dbReference>
<keyword evidence="4 6" id="KW-1133">Transmembrane helix</keyword>
<keyword evidence="2 6" id="KW-0812">Transmembrane</keyword>
<proteinExistence type="predicted"/>
<accession>A0ABN8CHS7</accession>
<feature type="transmembrane region" description="Helical" evidence="6">
    <location>
        <begin position="99"/>
        <end position="118"/>
    </location>
</feature>
<dbReference type="InterPro" id="IPR021013">
    <property type="entry name" value="ATPase_Vma12"/>
</dbReference>
<sequence length="168" mass="19446">MVRPLQLHGEGTGALCRFLATHLSAKKRKDQNWLLRKKKERKSKQIKEKKIQYVAKRREKLQRLDEEMQYSNLIRNFKTSSITKELANYQTNARQHFSIGANMVMARITAFVAVYFVAQNLTDNETTRLVAGLGGAIVMMVIEMVLFIARAAKIESFEQKQRKVPNIF</sequence>
<dbReference type="Pfam" id="PF11712">
    <property type="entry name" value="Vma12"/>
    <property type="match status" value="1"/>
</dbReference>
<evidence type="ECO:0008006" key="9">
    <source>
        <dbReference type="Google" id="ProtNLM"/>
    </source>
</evidence>
<protein>
    <recommendedName>
        <fullName evidence="9">DUF202 domain-containing protein</fullName>
    </recommendedName>
</protein>
<keyword evidence="8" id="KW-1185">Reference proteome</keyword>
<comment type="caution">
    <text evidence="7">The sequence shown here is derived from an EMBL/GenBank/DDBJ whole genome shotgun (WGS) entry which is preliminary data.</text>
</comment>
<comment type="subcellular location">
    <subcellularLocation>
        <location evidence="1">Endoplasmic reticulum membrane</location>
        <topology evidence="1">Multi-pass membrane protein</topology>
    </subcellularLocation>
</comment>
<evidence type="ECO:0000256" key="1">
    <source>
        <dbReference type="ARBA" id="ARBA00004477"/>
    </source>
</evidence>
<keyword evidence="5 6" id="KW-0472">Membrane</keyword>
<evidence type="ECO:0000256" key="4">
    <source>
        <dbReference type="ARBA" id="ARBA00022989"/>
    </source>
</evidence>
<gene>
    <name evidence="7" type="ORF">PFR001_LOCUS8726</name>
</gene>
<organism evidence="7 8">
    <name type="scientific">Peronospora farinosa</name>
    <dbReference type="NCBI Taxonomy" id="134698"/>
    <lineage>
        <taxon>Eukaryota</taxon>
        <taxon>Sar</taxon>
        <taxon>Stramenopiles</taxon>
        <taxon>Oomycota</taxon>
        <taxon>Peronosporomycetes</taxon>
        <taxon>Peronosporales</taxon>
        <taxon>Peronosporaceae</taxon>
        <taxon>Peronospora</taxon>
    </lineage>
</organism>
<evidence type="ECO:0000313" key="7">
    <source>
        <dbReference type="EMBL" id="CAH0493602.1"/>
    </source>
</evidence>
<evidence type="ECO:0000313" key="8">
    <source>
        <dbReference type="Proteomes" id="UP001157938"/>
    </source>
</evidence>
<reference evidence="7 8" key="1">
    <citation type="submission" date="2021-11" db="EMBL/GenBank/DDBJ databases">
        <authorList>
            <person name="Islam A."/>
            <person name="Islam S."/>
            <person name="Flora M.S."/>
            <person name="Rahman M."/>
            <person name="Ziaur R.M."/>
            <person name="Epstein J.H."/>
            <person name="Hassan M."/>
            <person name="Klassen M."/>
            <person name="Woodard K."/>
            <person name="Webb A."/>
            <person name="Webby R.J."/>
            <person name="El Zowalaty M.E."/>
        </authorList>
    </citation>
    <scope>NUCLEOTIDE SEQUENCE [LARGE SCALE GENOMIC DNA]</scope>
    <source>
        <strain evidence="7">Pf1</strain>
    </source>
</reference>
<dbReference type="Proteomes" id="UP001157938">
    <property type="component" value="Unassembled WGS sequence"/>
</dbReference>
<dbReference type="PANTHER" id="PTHR31394">
    <property type="entry name" value="TRANSMEMBRANE PROTEIN 199"/>
    <property type="match status" value="1"/>
</dbReference>
<evidence type="ECO:0000256" key="3">
    <source>
        <dbReference type="ARBA" id="ARBA00022824"/>
    </source>
</evidence>
<feature type="transmembrane region" description="Helical" evidence="6">
    <location>
        <begin position="130"/>
        <end position="152"/>
    </location>
</feature>
<evidence type="ECO:0000256" key="5">
    <source>
        <dbReference type="ARBA" id="ARBA00023136"/>
    </source>
</evidence>
<evidence type="ECO:0000256" key="6">
    <source>
        <dbReference type="SAM" id="Phobius"/>
    </source>
</evidence>
<dbReference type="PANTHER" id="PTHR31394:SF1">
    <property type="entry name" value="TRANSMEMBRANE PROTEIN 199"/>
    <property type="match status" value="1"/>
</dbReference>
<evidence type="ECO:0000256" key="2">
    <source>
        <dbReference type="ARBA" id="ARBA00022692"/>
    </source>
</evidence>
<name>A0ABN8CHS7_9STRA</name>